<organism evidence="4 5">
    <name type="scientific">Meganyctiphanes norvegica</name>
    <name type="common">Northern krill</name>
    <name type="synonym">Thysanopoda norvegica</name>
    <dbReference type="NCBI Taxonomy" id="48144"/>
    <lineage>
        <taxon>Eukaryota</taxon>
        <taxon>Metazoa</taxon>
        <taxon>Ecdysozoa</taxon>
        <taxon>Arthropoda</taxon>
        <taxon>Crustacea</taxon>
        <taxon>Multicrustacea</taxon>
        <taxon>Malacostraca</taxon>
        <taxon>Eumalacostraca</taxon>
        <taxon>Eucarida</taxon>
        <taxon>Euphausiacea</taxon>
        <taxon>Euphausiidae</taxon>
        <taxon>Meganyctiphanes</taxon>
    </lineage>
</organism>
<keyword evidence="2" id="KW-0808">Transferase</keyword>
<feature type="non-terminal residue" evidence="4">
    <location>
        <position position="120"/>
    </location>
</feature>
<dbReference type="AlphaFoldDB" id="A0AAV2SR14"/>
<keyword evidence="5" id="KW-1185">Reference proteome</keyword>
<dbReference type="PANTHER" id="PTHR12042:SF21">
    <property type="entry name" value="ALPHA1,4-GALACTOSYLTRANSFERASE 1-RELATED"/>
    <property type="match status" value="1"/>
</dbReference>
<evidence type="ECO:0000256" key="2">
    <source>
        <dbReference type="ARBA" id="ARBA00022679"/>
    </source>
</evidence>
<dbReference type="GO" id="GO:0016020">
    <property type="term" value="C:membrane"/>
    <property type="evidence" value="ECO:0007669"/>
    <property type="project" value="GOC"/>
</dbReference>
<dbReference type="Proteomes" id="UP001497623">
    <property type="component" value="Unassembled WGS sequence"/>
</dbReference>
<gene>
    <name evidence="4" type="ORF">MNOR_LOCUS39817</name>
</gene>
<dbReference type="Pfam" id="PF04572">
    <property type="entry name" value="Gb3_synth"/>
    <property type="match status" value="1"/>
</dbReference>
<dbReference type="GO" id="GO:0006688">
    <property type="term" value="P:glycosphingolipid biosynthetic process"/>
    <property type="evidence" value="ECO:0007669"/>
    <property type="project" value="TreeGrafter"/>
</dbReference>
<sequence>WQRYITAVESVQREILDSCNVTKNQLNTLPMASPNPCHDFKILTPKLFYPISWMWTLNIFSPKEGYKFDEKLKDSYVLHVSSGNTFNKSVVLGKKTIYEKAAEKFCPVTYKVLWSRNIFF</sequence>
<evidence type="ECO:0000313" key="5">
    <source>
        <dbReference type="Proteomes" id="UP001497623"/>
    </source>
</evidence>
<dbReference type="GO" id="GO:0016758">
    <property type="term" value="F:hexosyltransferase activity"/>
    <property type="evidence" value="ECO:0007669"/>
    <property type="project" value="TreeGrafter"/>
</dbReference>
<dbReference type="InterPro" id="IPR051981">
    <property type="entry name" value="Glycosyltransf_32"/>
</dbReference>
<evidence type="ECO:0000313" key="4">
    <source>
        <dbReference type="EMBL" id="CAL4231843.1"/>
    </source>
</evidence>
<accession>A0AAV2SR14</accession>
<protein>
    <recommendedName>
        <fullName evidence="3">Alpha 1,4-glycosyltransferase domain-containing protein</fullName>
    </recommendedName>
</protein>
<proteinExistence type="inferred from homology"/>
<dbReference type="EMBL" id="CAXKWB010109597">
    <property type="protein sequence ID" value="CAL4231843.1"/>
    <property type="molecule type" value="Genomic_DNA"/>
</dbReference>
<feature type="domain" description="Alpha 1,4-glycosyltransferase" evidence="3">
    <location>
        <begin position="14"/>
        <end position="112"/>
    </location>
</feature>
<feature type="non-terminal residue" evidence="4">
    <location>
        <position position="1"/>
    </location>
</feature>
<dbReference type="PANTHER" id="PTHR12042">
    <property type="entry name" value="LACTOSYLCERAMIDE 4-ALPHA-GALACTOSYLTRANSFERASE ALPHA- 1,4-GALACTOSYLTRANSFERASE"/>
    <property type="match status" value="1"/>
</dbReference>
<comment type="similarity">
    <text evidence="1">Belongs to the glycosyltransferase 32 family.</text>
</comment>
<reference evidence="4 5" key="1">
    <citation type="submission" date="2024-05" db="EMBL/GenBank/DDBJ databases">
        <authorList>
            <person name="Wallberg A."/>
        </authorList>
    </citation>
    <scope>NUCLEOTIDE SEQUENCE [LARGE SCALE GENOMIC DNA]</scope>
</reference>
<evidence type="ECO:0000259" key="3">
    <source>
        <dbReference type="Pfam" id="PF04572"/>
    </source>
</evidence>
<dbReference type="InterPro" id="IPR007652">
    <property type="entry name" value="A1-4-GlycosylTfrase_dom"/>
</dbReference>
<name>A0AAV2SR14_MEGNR</name>
<evidence type="ECO:0000256" key="1">
    <source>
        <dbReference type="ARBA" id="ARBA00009003"/>
    </source>
</evidence>
<comment type="caution">
    <text evidence="4">The sequence shown here is derived from an EMBL/GenBank/DDBJ whole genome shotgun (WGS) entry which is preliminary data.</text>
</comment>